<dbReference type="InterPro" id="IPR050834">
    <property type="entry name" value="Glycosyltransf_2"/>
</dbReference>
<dbReference type="EMBL" id="BAABIL010000184">
    <property type="protein sequence ID" value="GAA4974067.1"/>
    <property type="molecule type" value="Genomic_DNA"/>
</dbReference>
<accession>A0ABP9HLZ7</accession>
<evidence type="ECO:0000259" key="1">
    <source>
        <dbReference type="Pfam" id="PF00535"/>
    </source>
</evidence>
<evidence type="ECO:0000313" key="2">
    <source>
        <dbReference type="EMBL" id="GAA4974067.1"/>
    </source>
</evidence>
<protein>
    <submittedName>
        <fullName evidence="2">Glycosyltransferase family 2 protein</fullName>
    </submittedName>
</protein>
<dbReference type="Proteomes" id="UP001501195">
    <property type="component" value="Unassembled WGS sequence"/>
</dbReference>
<dbReference type="CDD" id="cd00761">
    <property type="entry name" value="Glyco_tranf_GTA_type"/>
    <property type="match status" value="1"/>
</dbReference>
<keyword evidence="3" id="KW-1185">Reference proteome</keyword>
<comment type="caution">
    <text evidence="2">The sequence shown here is derived from an EMBL/GenBank/DDBJ whole genome shotgun (WGS) entry which is preliminary data.</text>
</comment>
<sequence>MPSLGSCGVLMCVYTEERWTVMSEALDALTQQTRSPDEVVVVVDHNAALAARLRSERPSLRVIANEGARGLSGARNSGTAAMTSDVIAFLDDDAVPRPDWLERLAEPFEEAAVVAVGGWAIPRWPTSGVPAVLPDELLWIVGCSYRGLPRDRREIRNVIGCSMAFRRQAVLDAGGFTDGIGRVGKTPLGCEETELCIRIRQRQPSVRIVSAPDAVVDHLVSPDRVTWAYLLRRSWAEGLSKALVARLVGASDGLSSERTYARRVLPAGVLRGVAGGRRGLESSAAIVACLVTTTAGYLCGSAATAGRRRGQRAA</sequence>
<dbReference type="PANTHER" id="PTHR43685:SF3">
    <property type="entry name" value="SLR2126 PROTEIN"/>
    <property type="match status" value="1"/>
</dbReference>
<evidence type="ECO:0000313" key="3">
    <source>
        <dbReference type="Proteomes" id="UP001501195"/>
    </source>
</evidence>
<feature type="domain" description="Glycosyltransferase 2-like" evidence="1">
    <location>
        <begin position="9"/>
        <end position="170"/>
    </location>
</feature>
<dbReference type="InterPro" id="IPR029044">
    <property type="entry name" value="Nucleotide-diphossugar_trans"/>
</dbReference>
<reference evidence="3" key="1">
    <citation type="journal article" date="2019" name="Int. J. Syst. Evol. Microbiol.">
        <title>The Global Catalogue of Microorganisms (GCM) 10K type strain sequencing project: providing services to taxonomists for standard genome sequencing and annotation.</title>
        <authorList>
            <consortium name="The Broad Institute Genomics Platform"/>
            <consortium name="The Broad Institute Genome Sequencing Center for Infectious Disease"/>
            <person name="Wu L."/>
            <person name="Ma J."/>
        </authorList>
    </citation>
    <scope>NUCLEOTIDE SEQUENCE [LARGE SCALE GENOMIC DNA]</scope>
    <source>
        <strain evidence="3">JCM 18126</strain>
    </source>
</reference>
<dbReference type="InterPro" id="IPR001173">
    <property type="entry name" value="Glyco_trans_2-like"/>
</dbReference>
<gene>
    <name evidence="2" type="ORF">GCM10023225_14170</name>
</gene>
<organism evidence="2 3">
    <name type="scientific">Kineococcus glutinatus</name>
    <dbReference type="NCBI Taxonomy" id="1070872"/>
    <lineage>
        <taxon>Bacteria</taxon>
        <taxon>Bacillati</taxon>
        <taxon>Actinomycetota</taxon>
        <taxon>Actinomycetes</taxon>
        <taxon>Kineosporiales</taxon>
        <taxon>Kineosporiaceae</taxon>
        <taxon>Kineococcus</taxon>
    </lineage>
</organism>
<name>A0ABP9HLZ7_9ACTN</name>
<dbReference type="Pfam" id="PF00535">
    <property type="entry name" value="Glycos_transf_2"/>
    <property type="match status" value="1"/>
</dbReference>
<proteinExistence type="predicted"/>
<dbReference type="PANTHER" id="PTHR43685">
    <property type="entry name" value="GLYCOSYLTRANSFERASE"/>
    <property type="match status" value="1"/>
</dbReference>
<dbReference type="SUPFAM" id="SSF53448">
    <property type="entry name" value="Nucleotide-diphospho-sugar transferases"/>
    <property type="match status" value="1"/>
</dbReference>
<dbReference type="RefSeq" id="WP_345711731.1">
    <property type="nucleotide sequence ID" value="NZ_BAABIL010000184.1"/>
</dbReference>
<dbReference type="Gene3D" id="3.90.550.10">
    <property type="entry name" value="Spore Coat Polysaccharide Biosynthesis Protein SpsA, Chain A"/>
    <property type="match status" value="1"/>
</dbReference>